<protein>
    <submittedName>
        <fullName evidence="1">Uncharacterized protein</fullName>
    </submittedName>
</protein>
<proteinExistence type="predicted"/>
<dbReference type="Proteomes" id="UP000593565">
    <property type="component" value="Unassembled WGS sequence"/>
</dbReference>
<accession>A0A7J5ZPT3</accession>
<dbReference type="AlphaFoldDB" id="A0A7J5ZPT3"/>
<comment type="caution">
    <text evidence="1">The sequence shown here is derived from an EMBL/GenBank/DDBJ whole genome shotgun (WGS) entry which is preliminary data.</text>
</comment>
<sequence length="165" mass="18662">MDYMEFICSLELFIFSSISEAVNIPPNILAGIVALLTVIMQNEPRRETRMVIIQQEQGPMGHPRFEVSPDHIANLLDLNLSVPIIANLLGIRRRTLYRRMAECNLSALYTRLTDEELDASVTALKQSMPHCGYRMMRAALKTQEHRVQFNAPGQHCGSDISFDTA</sequence>
<dbReference type="EMBL" id="JAAGNN010000026">
    <property type="protein sequence ID" value="KAF4071789.1"/>
    <property type="molecule type" value="Genomic_DNA"/>
</dbReference>
<evidence type="ECO:0000313" key="1">
    <source>
        <dbReference type="EMBL" id="KAF4071789.1"/>
    </source>
</evidence>
<gene>
    <name evidence="1" type="ORF">AMELA_G00266950</name>
</gene>
<organism evidence="1 2">
    <name type="scientific">Ameiurus melas</name>
    <name type="common">Black bullhead</name>
    <name type="synonym">Silurus melas</name>
    <dbReference type="NCBI Taxonomy" id="219545"/>
    <lineage>
        <taxon>Eukaryota</taxon>
        <taxon>Metazoa</taxon>
        <taxon>Chordata</taxon>
        <taxon>Craniata</taxon>
        <taxon>Vertebrata</taxon>
        <taxon>Euteleostomi</taxon>
        <taxon>Actinopterygii</taxon>
        <taxon>Neopterygii</taxon>
        <taxon>Teleostei</taxon>
        <taxon>Ostariophysi</taxon>
        <taxon>Siluriformes</taxon>
        <taxon>Ictaluridae</taxon>
        <taxon>Ameiurus</taxon>
    </lineage>
</organism>
<keyword evidence="2" id="KW-1185">Reference proteome</keyword>
<name>A0A7J5ZPT3_AMEME</name>
<reference evidence="1 2" key="1">
    <citation type="submission" date="2020-02" db="EMBL/GenBank/DDBJ databases">
        <title>A chromosome-scale genome assembly of the black bullhead catfish (Ameiurus melas).</title>
        <authorList>
            <person name="Wen M."/>
            <person name="Zham M."/>
            <person name="Cabau C."/>
            <person name="Klopp C."/>
            <person name="Donnadieu C."/>
            <person name="Roques C."/>
            <person name="Bouchez O."/>
            <person name="Lampietro C."/>
            <person name="Jouanno E."/>
            <person name="Herpin A."/>
            <person name="Louis A."/>
            <person name="Berthelot C."/>
            <person name="Parey E."/>
            <person name="Roest-Crollius H."/>
            <person name="Braasch I."/>
            <person name="Postlethwait J."/>
            <person name="Robinson-Rechavi M."/>
            <person name="Echchiki A."/>
            <person name="Begum T."/>
            <person name="Montfort J."/>
            <person name="Schartl M."/>
            <person name="Bobe J."/>
            <person name="Guiguen Y."/>
        </authorList>
    </citation>
    <scope>NUCLEOTIDE SEQUENCE [LARGE SCALE GENOMIC DNA]</scope>
    <source>
        <strain evidence="1">M_S1</strain>
        <tissue evidence="1">Blood</tissue>
    </source>
</reference>
<evidence type="ECO:0000313" key="2">
    <source>
        <dbReference type="Proteomes" id="UP000593565"/>
    </source>
</evidence>